<evidence type="ECO:0000256" key="1">
    <source>
        <dbReference type="SAM" id="MobiDB-lite"/>
    </source>
</evidence>
<feature type="region of interest" description="Disordered" evidence="1">
    <location>
        <begin position="300"/>
        <end position="329"/>
    </location>
</feature>
<dbReference type="HOGENOM" id="CLU_050396_0_0_1"/>
<evidence type="ECO:0000259" key="2">
    <source>
        <dbReference type="Pfam" id="PF00134"/>
    </source>
</evidence>
<gene>
    <name evidence="3" type="ORF">JAAARDRAFT_32215</name>
</gene>
<dbReference type="InterPro" id="IPR036915">
    <property type="entry name" value="Cyclin-like_sf"/>
</dbReference>
<dbReference type="PANTHER" id="PTHR15615">
    <property type="match status" value="1"/>
</dbReference>
<organism evidence="3 4">
    <name type="scientific">Jaapia argillacea MUCL 33604</name>
    <dbReference type="NCBI Taxonomy" id="933084"/>
    <lineage>
        <taxon>Eukaryota</taxon>
        <taxon>Fungi</taxon>
        <taxon>Dikarya</taxon>
        <taxon>Basidiomycota</taxon>
        <taxon>Agaricomycotina</taxon>
        <taxon>Agaricomycetes</taxon>
        <taxon>Agaricomycetidae</taxon>
        <taxon>Jaapiales</taxon>
        <taxon>Jaapiaceae</taxon>
        <taxon>Jaapia</taxon>
    </lineage>
</organism>
<reference evidence="4" key="1">
    <citation type="journal article" date="2014" name="Proc. Natl. Acad. Sci. U.S.A.">
        <title>Extensive sampling of basidiomycete genomes demonstrates inadequacy of the white-rot/brown-rot paradigm for wood decay fungi.</title>
        <authorList>
            <person name="Riley R."/>
            <person name="Salamov A.A."/>
            <person name="Brown D.W."/>
            <person name="Nagy L.G."/>
            <person name="Floudas D."/>
            <person name="Held B.W."/>
            <person name="Levasseur A."/>
            <person name="Lombard V."/>
            <person name="Morin E."/>
            <person name="Otillar R."/>
            <person name="Lindquist E.A."/>
            <person name="Sun H."/>
            <person name="LaButti K.M."/>
            <person name="Schmutz J."/>
            <person name="Jabbour D."/>
            <person name="Luo H."/>
            <person name="Baker S.E."/>
            <person name="Pisabarro A.G."/>
            <person name="Walton J.D."/>
            <person name="Blanchette R.A."/>
            <person name="Henrissat B."/>
            <person name="Martin F."/>
            <person name="Cullen D."/>
            <person name="Hibbett D.S."/>
            <person name="Grigoriev I.V."/>
        </authorList>
    </citation>
    <scope>NUCLEOTIDE SEQUENCE [LARGE SCALE GENOMIC DNA]</scope>
    <source>
        <strain evidence="4">MUCL 33604</strain>
    </source>
</reference>
<feature type="domain" description="Cyclin N-terminal" evidence="2">
    <location>
        <begin position="73"/>
        <end position="164"/>
    </location>
</feature>
<dbReference type="OrthoDB" id="10250320at2759"/>
<name>A0A067QCI6_9AGAM</name>
<dbReference type="GO" id="GO:0005634">
    <property type="term" value="C:nucleus"/>
    <property type="evidence" value="ECO:0007669"/>
    <property type="project" value="TreeGrafter"/>
</dbReference>
<keyword evidence="4" id="KW-1185">Reference proteome</keyword>
<accession>A0A067QCI6</accession>
<proteinExistence type="predicted"/>
<feature type="compositionally biased region" description="Low complexity" evidence="1">
    <location>
        <begin position="248"/>
        <end position="259"/>
    </location>
</feature>
<protein>
    <recommendedName>
        <fullName evidence="2">Cyclin N-terminal domain-containing protein</fullName>
    </recommendedName>
</protein>
<dbReference type="InterPro" id="IPR006671">
    <property type="entry name" value="Cyclin_N"/>
</dbReference>
<dbReference type="Pfam" id="PF00134">
    <property type="entry name" value="Cyclin_N"/>
    <property type="match status" value="1"/>
</dbReference>
<feature type="region of interest" description="Disordered" evidence="1">
    <location>
        <begin position="216"/>
        <end position="270"/>
    </location>
</feature>
<dbReference type="Proteomes" id="UP000027265">
    <property type="component" value="Unassembled WGS sequence"/>
</dbReference>
<evidence type="ECO:0000313" key="3">
    <source>
        <dbReference type="EMBL" id="KDQ61217.1"/>
    </source>
</evidence>
<dbReference type="STRING" id="933084.A0A067QCI6"/>
<sequence>MVAASSPSEMFVHPASLVHPSYHSQAIIDLLAIPSTSKQLIDYLVNLITDVVSFALGRPFTSSSAYHPTKFTAFVTSVLARAEITTPVILSTLVYITRAKKYLSVAHEEWAMERVFLGALVCASKYLNDSTLKNHHWSTITHTFGTRDIGRIEREWCTVLDFEFSVSEDDILSHYGDLKHLIPASPKPVAPPVTLVVEEPTTVTFPSFEILPSELAGSPSSSSSGSSSSSSPSSASSSSSRTLSDGASPYTPSTSPFSPHYRPTHGHHSTKSASADFVHVISSGNTYDLSNLSLSFAPETKTKTRGRATVPTKSAIAQPRTGKRSRAASTTLSILKSFPLPIPSLPAKAPGQQGMKRPRLGRMPSIAVP</sequence>
<dbReference type="InParanoid" id="A0A067QCI6"/>
<dbReference type="AlphaFoldDB" id="A0A067QCI6"/>
<dbReference type="SUPFAM" id="SSF47954">
    <property type="entry name" value="Cyclin-like"/>
    <property type="match status" value="1"/>
</dbReference>
<dbReference type="CDD" id="cd20557">
    <property type="entry name" value="CYCLIN_ScPCL1-like"/>
    <property type="match status" value="1"/>
</dbReference>
<dbReference type="InterPro" id="IPR013922">
    <property type="entry name" value="Cyclin_PHO80-like"/>
</dbReference>
<dbReference type="PANTHER" id="PTHR15615:SF10">
    <property type="entry name" value="PHO85 CYCLIN-2-RELATED"/>
    <property type="match status" value="1"/>
</dbReference>
<evidence type="ECO:0000313" key="4">
    <source>
        <dbReference type="Proteomes" id="UP000027265"/>
    </source>
</evidence>
<feature type="compositionally biased region" description="Low complexity" evidence="1">
    <location>
        <begin position="216"/>
        <end position="240"/>
    </location>
</feature>
<feature type="region of interest" description="Disordered" evidence="1">
    <location>
        <begin position="342"/>
        <end position="369"/>
    </location>
</feature>
<dbReference type="GO" id="GO:0019901">
    <property type="term" value="F:protein kinase binding"/>
    <property type="evidence" value="ECO:0007669"/>
    <property type="project" value="InterPro"/>
</dbReference>
<dbReference type="GO" id="GO:0016538">
    <property type="term" value="F:cyclin-dependent protein serine/threonine kinase regulator activity"/>
    <property type="evidence" value="ECO:0007669"/>
    <property type="project" value="TreeGrafter"/>
</dbReference>
<dbReference type="GO" id="GO:0000307">
    <property type="term" value="C:cyclin-dependent protein kinase holoenzyme complex"/>
    <property type="evidence" value="ECO:0007669"/>
    <property type="project" value="TreeGrafter"/>
</dbReference>
<dbReference type="Gene3D" id="1.10.472.10">
    <property type="entry name" value="Cyclin-like"/>
    <property type="match status" value="1"/>
</dbReference>
<dbReference type="EMBL" id="KL197713">
    <property type="protein sequence ID" value="KDQ61217.1"/>
    <property type="molecule type" value="Genomic_DNA"/>
</dbReference>